<dbReference type="PROSITE" id="PS51257">
    <property type="entry name" value="PROKAR_LIPOPROTEIN"/>
    <property type="match status" value="1"/>
</dbReference>
<name>A0ABV9N7S1_9FLAO</name>
<accession>A0ABV9N7S1</accession>
<organism evidence="1 2">
    <name type="scientific">Geojedonia litorea</name>
    <dbReference type="NCBI Taxonomy" id="1268269"/>
    <lineage>
        <taxon>Bacteria</taxon>
        <taxon>Pseudomonadati</taxon>
        <taxon>Bacteroidota</taxon>
        <taxon>Flavobacteriia</taxon>
        <taxon>Flavobacteriales</taxon>
        <taxon>Flavobacteriaceae</taxon>
        <taxon>Geojedonia</taxon>
    </lineage>
</organism>
<gene>
    <name evidence="1" type="ORF">ACFO5O_11860</name>
</gene>
<keyword evidence="2" id="KW-1185">Reference proteome</keyword>
<evidence type="ECO:0000313" key="2">
    <source>
        <dbReference type="Proteomes" id="UP001595953"/>
    </source>
</evidence>
<reference evidence="2" key="1">
    <citation type="journal article" date="2019" name="Int. J. Syst. Evol. Microbiol.">
        <title>The Global Catalogue of Microorganisms (GCM) 10K type strain sequencing project: providing services to taxonomists for standard genome sequencing and annotation.</title>
        <authorList>
            <consortium name="The Broad Institute Genomics Platform"/>
            <consortium name="The Broad Institute Genome Sequencing Center for Infectious Disease"/>
            <person name="Wu L."/>
            <person name="Ma J."/>
        </authorList>
    </citation>
    <scope>NUCLEOTIDE SEQUENCE [LARGE SCALE GENOMIC DNA]</scope>
    <source>
        <strain evidence="2">CCUG 63682</strain>
    </source>
</reference>
<proteinExistence type="predicted"/>
<comment type="caution">
    <text evidence="1">The sequence shown here is derived from an EMBL/GenBank/DDBJ whole genome shotgun (WGS) entry which is preliminary data.</text>
</comment>
<evidence type="ECO:0000313" key="1">
    <source>
        <dbReference type="EMBL" id="MFC4723020.1"/>
    </source>
</evidence>
<protein>
    <recommendedName>
        <fullName evidence="3">Lipoprotein</fullName>
    </recommendedName>
</protein>
<evidence type="ECO:0008006" key="3">
    <source>
        <dbReference type="Google" id="ProtNLM"/>
    </source>
</evidence>
<sequence length="176" mass="20269">MRGSKFYILILILLSISCKNLSEKAAPVALEVNANNNITESDIEKLDYVEYNLSSDARNVLQDWQKYNELQGYVSFLKTLDFSFFNEEKTILKTFLNDFNTEMPQSIKTAPILSRAKVLETKLLKLNSVMRLDNMDKATQLEAIQEFLTALSNFNLQVNKKFELEANLVDKEVIEQ</sequence>
<dbReference type="RefSeq" id="WP_387964032.1">
    <property type="nucleotide sequence ID" value="NZ_JBHSGP010000014.1"/>
</dbReference>
<dbReference type="EMBL" id="JBHSGP010000014">
    <property type="protein sequence ID" value="MFC4723020.1"/>
    <property type="molecule type" value="Genomic_DNA"/>
</dbReference>
<dbReference type="Proteomes" id="UP001595953">
    <property type="component" value="Unassembled WGS sequence"/>
</dbReference>